<keyword evidence="3" id="KW-0418">Kinase</keyword>
<dbReference type="PANTHER" id="PTHR37419">
    <property type="entry name" value="SERINE/THREONINE-PROTEIN KINASE TOXIN HIPA"/>
    <property type="match status" value="1"/>
</dbReference>
<dbReference type="Proteomes" id="UP000259610">
    <property type="component" value="Unassembled WGS sequence"/>
</dbReference>
<dbReference type="Pfam" id="PF07804">
    <property type="entry name" value="HipA_C"/>
    <property type="match status" value="1"/>
</dbReference>
<dbReference type="InterPro" id="IPR052028">
    <property type="entry name" value="HipA_Ser/Thr_kinase"/>
</dbReference>
<dbReference type="Pfam" id="PF13657">
    <property type="entry name" value="Couple_hipA"/>
    <property type="match status" value="1"/>
</dbReference>
<dbReference type="GO" id="GO:0004674">
    <property type="term" value="F:protein serine/threonine kinase activity"/>
    <property type="evidence" value="ECO:0007669"/>
    <property type="project" value="TreeGrafter"/>
</dbReference>
<evidence type="ECO:0000256" key="3">
    <source>
        <dbReference type="ARBA" id="ARBA00022777"/>
    </source>
</evidence>
<feature type="domain" description="HipA-like C-terminal" evidence="4">
    <location>
        <begin position="162"/>
        <end position="386"/>
    </location>
</feature>
<dbReference type="GO" id="GO:0005829">
    <property type="term" value="C:cytosol"/>
    <property type="evidence" value="ECO:0007669"/>
    <property type="project" value="TreeGrafter"/>
</dbReference>
<dbReference type="InterPro" id="IPR012893">
    <property type="entry name" value="HipA-like_C"/>
</dbReference>
<reference evidence="6 7" key="1">
    <citation type="journal article" date="2018" name="Nat. Biotechnol.">
        <title>A standardized bacterial taxonomy based on genome phylogeny substantially revises the tree of life.</title>
        <authorList>
            <person name="Parks D.H."/>
            <person name="Chuvochina M."/>
            <person name="Waite D.W."/>
            <person name="Rinke C."/>
            <person name="Skarshewski A."/>
            <person name="Chaumeil P.A."/>
            <person name="Hugenholtz P."/>
        </authorList>
    </citation>
    <scope>NUCLEOTIDE SEQUENCE [LARGE SCALE GENOMIC DNA]</scope>
    <source>
        <strain evidence="6">UBA8733</strain>
    </source>
</reference>
<evidence type="ECO:0000256" key="2">
    <source>
        <dbReference type="ARBA" id="ARBA00022679"/>
    </source>
</evidence>
<organism evidence="6 7">
    <name type="scientific">Hyphomonas adhaerens</name>
    <dbReference type="NCBI Taxonomy" id="81029"/>
    <lineage>
        <taxon>Bacteria</taxon>
        <taxon>Pseudomonadati</taxon>
        <taxon>Pseudomonadota</taxon>
        <taxon>Alphaproteobacteria</taxon>
        <taxon>Hyphomonadales</taxon>
        <taxon>Hyphomonadaceae</taxon>
        <taxon>Hyphomonas</taxon>
    </lineage>
</organism>
<name>A0A3B9H1H9_9PROT</name>
<dbReference type="AlphaFoldDB" id="A0A3B9H1H9"/>
<evidence type="ECO:0000259" key="4">
    <source>
        <dbReference type="Pfam" id="PF07804"/>
    </source>
</evidence>
<gene>
    <name evidence="6" type="ORF">DCG58_15355</name>
</gene>
<accession>A0A3B9H1H9</accession>
<feature type="domain" description="HipA N-terminal subdomain 1" evidence="5">
    <location>
        <begin position="21"/>
        <end position="119"/>
    </location>
</feature>
<comment type="caution">
    <text evidence="6">The sequence shown here is derived from an EMBL/GenBank/DDBJ whole genome shotgun (WGS) entry which is preliminary data.</text>
</comment>
<comment type="similarity">
    <text evidence="1">Belongs to the HipA Ser/Thr kinase family.</text>
</comment>
<dbReference type="EMBL" id="DMAN01000345">
    <property type="protein sequence ID" value="HAE28541.1"/>
    <property type="molecule type" value="Genomic_DNA"/>
</dbReference>
<keyword evidence="2" id="KW-0808">Transferase</keyword>
<evidence type="ECO:0000259" key="5">
    <source>
        <dbReference type="Pfam" id="PF13657"/>
    </source>
</evidence>
<evidence type="ECO:0000313" key="7">
    <source>
        <dbReference type="Proteomes" id="UP000259610"/>
    </source>
</evidence>
<protein>
    <submittedName>
        <fullName evidence="6">Type II toxin-antitoxin system HipA family toxin</fullName>
    </submittedName>
</protein>
<dbReference type="Gene3D" id="1.10.1070.20">
    <property type="match status" value="1"/>
</dbReference>
<sequence>MSFTPVNTVNVGIDFGDEPSTIGRLAIRERKIYFEYDRSFIARGLEISPMRLPLQAGLRSFEARLFEGLPGVFNDSLPDGWGRLLFDRAMRAEGILPEQLSPLDRLVHVGSTGMGALVYEPDMVPEITGGDIDLDRLAGQALDVLEGQADDVLSELIALNGSSAGARPKAMIGYNPASGAMIHGAVHLPDGFEHWLVKFPNAQDGLDAGAIEFAYADMARAAGIEMMVTHLFPARKGAGFFATRRFDRDGGKRLHVHTASGLLHADHRTPSLDYEDLIVLTMRLTRDIREAEKMFRLAVFNVLAHNRDDHAKNFTFLMDAAGNWRLSPAYDLTFSSGPGGEQTTMVKGEGKAPGTEHLRKLGADADLPKARIEEIIAQTQGALSKWSALAKAYNVRVANIKLIGERLGSVR</sequence>
<evidence type="ECO:0000313" key="6">
    <source>
        <dbReference type="EMBL" id="HAE28541.1"/>
    </source>
</evidence>
<dbReference type="PANTHER" id="PTHR37419:SF8">
    <property type="entry name" value="TOXIN YJJJ"/>
    <property type="match status" value="1"/>
</dbReference>
<evidence type="ECO:0000256" key="1">
    <source>
        <dbReference type="ARBA" id="ARBA00010164"/>
    </source>
</evidence>
<dbReference type="InterPro" id="IPR017508">
    <property type="entry name" value="HipA_N1"/>
</dbReference>
<dbReference type="RefSeq" id="WP_272990553.1">
    <property type="nucleotide sequence ID" value="NZ_CALCOC010000284.1"/>
</dbReference>
<proteinExistence type="inferred from homology"/>